<protein>
    <submittedName>
        <fullName evidence="2">Uncharacterized protein</fullName>
    </submittedName>
</protein>
<evidence type="ECO:0000256" key="1">
    <source>
        <dbReference type="SAM" id="MobiDB-lite"/>
    </source>
</evidence>
<feature type="region of interest" description="Disordered" evidence="1">
    <location>
        <begin position="1"/>
        <end position="25"/>
    </location>
</feature>
<keyword evidence="3" id="KW-1185">Reference proteome</keyword>
<dbReference type="PROSITE" id="PS51257">
    <property type="entry name" value="PROKAR_LIPOPROTEIN"/>
    <property type="match status" value="1"/>
</dbReference>
<sequence>MRLAVDGSGRGPCLDPSPSPIPPPPPLAAAAAACLPQLFSMSMCSNLLRFRSIIPKLLLMFTVAWIHQPYPERYVKTSASVASKQGPRMVGPTVQHSHVDFLLAASGNRMNQ</sequence>
<dbReference type="EMBL" id="CP097511">
    <property type="protein sequence ID" value="URE48205.1"/>
    <property type="molecule type" value="Genomic_DNA"/>
</dbReference>
<dbReference type="AlphaFoldDB" id="A0A9E7I8E5"/>
<gene>
    <name evidence="2" type="ORF">MUK42_13821</name>
</gene>
<dbReference type="Proteomes" id="UP001055439">
    <property type="component" value="Chromosome 9"/>
</dbReference>
<feature type="compositionally biased region" description="Pro residues" evidence="1">
    <location>
        <begin position="15"/>
        <end position="25"/>
    </location>
</feature>
<evidence type="ECO:0000313" key="3">
    <source>
        <dbReference type="Proteomes" id="UP001055439"/>
    </source>
</evidence>
<organism evidence="2 3">
    <name type="scientific">Musa troglodytarum</name>
    <name type="common">fe'i banana</name>
    <dbReference type="NCBI Taxonomy" id="320322"/>
    <lineage>
        <taxon>Eukaryota</taxon>
        <taxon>Viridiplantae</taxon>
        <taxon>Streptophyta</taxon>
        <taxon>Embryophyta</taxon>
        <taxon>Tracheophyta</taxon>
        <taxon>Spermatophyta</taxon>
        <taxon>Magnoliopsida</taxon>
        <taxon>Liliopsida</taxon>
        <taxon>Zingiberales</taxon>
        <taxon>Musaceae</taxon>
        <taxon>Musa</taxon>
    </lineage>
</organism>
<name>A0A9E7I8E5_9LILI</name>
<accession>A0A9E7I8E5</accession>
<proteinExistence type="predicted"/>
<evidence type="ECO:0000313" key="2">
    <source>
        <dbReference type="EMBL" id="URE48205.1"/>
    </source>
</evidence>
<reference evidence="2" key="1">
    <citation type="submission" date="2022-05" db="EMBL/GenBank/DDBJ databases">
        <title>The Musa troglodytarum L. genome provides insights into the mechanism of non-climacteric behaviour and enrichment of carotenoids.</title>
        <authorList>
            <person name="Wang J."/>
        </authorList>
    </citation>
    <scope>NUCLEOTIDE SEQUENCE</scope>
    <source>
        <tissue evidence="2">Leaf</tissue>
    </source>
</reference>